<keyword evidence="2" id="KW-1133">Transmembrane helix</keyword>
<feature type="transmembrane region" description="Helical" evidence="2">
    <location>
        <begin position="555"/>
        <end position="575"/>
    </location>
</feature>
<feature type="region of interest" description="Disordered" evidence="1">
    <location>
        <begin position="604"/>
        <end position="680"/>
    </location>
</feature>
<dbReference type="STRING" id="363999.A0A439CSN6"/>
<feature type="region of interest" description="Disordered" evidence="1">
    <location>
        <begin position="1"/>
        <end position="23"/>
    </location>
</feature>
<keyword evidence="2" id="KW-0472">Membrane</keyword>
<dbReference type="AlphaFoldDB" id="A0A439CSN6"/>
<keyword evidence="2" id="KW-0812">Transmembrane</keyword>
<comment type="caution">
    <text evidence="3">The sequence shown here is derived from an EMBL/GenBank/DDBJ whole genome shotgun (WGS) entry which is preliminary data.</text>
</comment>
<evidence type="ECO:0000313" key="3">
    <source>
        <dbReference type="EMBL" id="RWA05198.1"/>
    </source>
</evidence>
<name>A0A439CSN6_9PEZI</name>
<evidence type="ECO:0000256" key="2">
    <source>
        <dbReference type="SAM" id="Phobius"/>
    </source>
</evidence>
<organism evidence="3 4">
    <name type="scientific">Xylaria grammica</name>
    <dbReference type="NCBI Taxonomy" id="363999"/>
    <lineage>
        <taxon>Eukaryota</taxon>
        <taxon>Fungi</taxon>
        <taxon>Dikarya</taxon>
        <taxon>Ascomycota</taxon>
        <taxon>Pezizomycotina</taxon>
        <taxon>Sordariomycetes</taxon>
        <taxon>Xylariomycetidae</taxon>
        <taxon>Xylariales</taxon>
        <taxon>Xylariaceae</taxon>
        <taxon>Xylaria</taxon>
    </lineage>
</organism>
<accession>A0A439CSN6</accession>
<feature type="region of interest" description="Disordered" evidence="1">
    <location>
        <begin position="39"/>
        <end position="59"/>
    </location>
</feature>
<feature type="compositionally biased region" description="Polar residues" evidence="1">
    <location>
        <begin position="1"/>
        <end position="15"/>
    </location>
</feature>
<feature type="transmembrane region" description="Helical" evidence="2">
    <location>
        <begin position="514"/>
        <end position="535"/>
    </location>
</feature>
<dbReference type="Gene3D" id="1.20.58.340">
    <property type="entry name" value="Magnesium transport protein CorA, transmembrane region"/>
    <property type="match status" value="1"/>
</dbReference>
<keyword evidence="4" id="KW-1185">Reference proteome</keyword>
<evidence type="ECO:0000256" key="1">
    <source>
        <dbReference type="SAM" id="MobiDB-lite"/>
    </source>
</evidence>
<sequence length="680" mass="77154">MTASGSQSEAVSKATQTEDDWDEAKVDVKQLVKALRSLAPQTEAAEPGRKFNGNARPWLDHLRPTPERLQTSADMLVSMFIRDKDGCFLVSGVPVSSPTMQPSLPTFCDKLALRLSLGSATRDVSPGFFPDEQVAQIRQYITQRRAKANAIDEDVSRQDVFQVDENSARWKWASPLYRHFTLYYVRGSIGQAKCVVEEYGETETPGPGSRLATDGYDADHYIELLNWIMYFLGVFAGSWPSRSERLNFSHFLHLEPKSYRRYIQIHFRYFTTTEPPVASPGTNGGLLCHREQGRIASDALGVAPHSFTERRISVSGLLSLSTNIPAFYSVLIVGETEFRAVPYDYDIEWCAGLEGTITFKIALLASVKVWETEWNKVLDRVDDCLRVHLGQTLNPKEMDKWMFDDNFERSRLYFTVLQILRIFGDCIRTVSDDLRDLDGLFLGDPDFPMRHMRQGELHALRSNWESVRDAHRKAEQGLLGRILYKTEEVKSLRDGLFNATSLREANRSTVMGRYVLIFTVVTILYLPPSFISAVLDMEIFQKDVAQTKWEYKVSVVSVSLLTYLVAFTSIVVVDWEGFKHKYLRWWGNFKGRYPWWRKPASNDSTAQGVAAPSADERVKHAPVQPASESSEAEPGVGVKTPATEAPKATRYRLPRYHWAEKPTRRQEKGKAPESDASNAV</sequence>
<evidence type="ECO:0000313" key="4">
    <source>
        <dbReference type="Proteomes" id="UP000286045"/>
    </source>
</evidence>
<gene>
    <name evidence="3" type="ORF">EKO27_g9912</name>
</gene>
<proteinExistence type="predicted"/>
<feature type="compositionally biased region" description="Basic and acidic residues" evidence="1">
    <location>
        <begin position="657"/>
        <end position="673"/>
    </location>
</feature>
<dbReference type="Proteomes" id="UP000286045">
    <property type="component" value="Unassembled WGS sequence"/>
</dbReference>
<reference evidence="3 4" key="1">
    <citation type="submission" date="2018-12" db="EMBL/GenBank/DDBJ databases">
        <title>Draft genome sequence of Xylaria grammica IHI A82.</title>
        <authorList>
            <person name="Buettner E."/>
            <person name="Kellner H."/>
        </authorList>
    </citation>
    <scope>NUCLEOTIDE SEQUENCE [LARGE SCALE GENOMIC DNA]</scope>
    <source>
        <strain evidence="3 4">IHI A82</strain>
    </source>
</reference>
<dbReference type="EMBL" id="RYZI01000467">
    <property type="protein sequence ID" value="RWA05198.1"/>
    <property type="molecule type" value="Genomic_DNA"/>
</dbReference>
<protein>
    <submittedName>
        <fullName evidence="3">Uncharacterized protein</fullName>
    </submittedName>
</protein>